<dbReference type="FunCoup" id="J3NSI3">
    <property type="interactions" value="813"/>
</dbReference>
<dbReference type="EnsemblFungi" id="EJT79147">
    <property type="protein sequence ID" value="EJT79147"/>
    <property type="gene ID" value="GGTG_04235"/>
</dbReference>
<dbReference type="SUPFAM" id="SSF47592">
    <property type="entry name" value="SWIB/MDM2 domain"/>
    <property type="match status" value="1"/>
</dbReference>
<reference evidence="4" key="5">
    <citation type="submission" date="2018-04" db="UniProtKB">
        <authorList>
            <consortium name="EnsemblFungi"/>
        </authorList>
    </citation>
    <scope>IDENTIFICATION</scope>
    <source>
        <strain evidence="4">R3-111a-1</strain>
    </source>
</reference>
<dbReference type="EMBL" id="GL385396">
    <property type="protein sequence ID" value="EJT79147.1"/>
    <property type="molecule type" value="Genomic_DNA"/>
</dbReference>
<dbReference type="eggNOG" id="KOG2570">
    <property type="taxonomic scope" value="Eukaryota"/>
</dbReference>
<sequence>MQPQFRQQYAQQQVPQRAPHIGAPRRPGHGHGGQMMPGPGVVPHPGQPMPMVAAGGPPMMQQQQPHASEGARRLKSRRPTDKTMPDGVEDAIIGDGVARYRDLRDYERRLDATMTRKRLDIVDPVNKGAKRSKTMRIWISNTVDEQPWQAPLNTDSFDFSTSHDSSYRVKIEGRLLDDDEDEGDEKEHGNEAQNDKDDKDAMETDAPSTSKAKAAAKPQQRARFSHFFKAINVTVDRPGVAPGPAGPEQLMEWKKPEQRGGGTAVGNPAADFDELTFKRGGDENVNVVFSLTRHEEPERFSISPALADIVDMSEGSRTEITTRLWDYIRLNGLQEEEEKRQFRCDHLLRKILGRDVGAIPLLQDYITAHLMPLPPVRLPYTIRVDQEFHSAAGGPQPTIYDVQVLVDDPLRAALPKLSLPFGSHPNAEYGQMLREVARLDEQLSVLVGAVYDSKAKHAFFTQMQRDPANFVKGWLSSQQRDLEVVMGESVRGKGASGDTITGGDEWRRGGRDSVWATESAREGVSVLLARQPAMAGMR</sequence>
<dbReference type="Pfam" id="PF02201">
    <property type="entry name" value="SWIB"/>
    <property type="match status" value="1"/>
</dbReference>
<reference evidence="4" key="4">
    <citation type="journal article" date="2015" name="G3 (Bethesda)">
        <title>Genome sequences of three phytopathogenic species of the Magnaporthaceae family of fungi.</title>
        <authorList>
            <person name="Okagaki L.H."/>
            <person name="Nunes C.C."/>
            <person name="Sailsbery J."/>
            <person name="Clay B."/>
            <person name="Brown D."/>
            <person name="John T."/>
            <person name="Oh Y."/>
            <person name="Young N."/>
            <person name="Fitzgerald M."/>
            <person name="Haas B.J."/>
            <person name="Zeng Q."/>
            <person name="Young S."/>
            <person name="Adiconis X."/>
            <person name="Fan L."/>
            <person name="Levin J.Z."/>
            <person name="Mitchell T.K."/>
            <person name="Okubara P.A."/>
            <person name="Farman M.L."/>
            <person name="Kohn L.M."/>
            <person name="Birren B."/>
            <person name="Ma L.-J."/>
            <person name="Dean R.A."/>
        </authorList>
    </citation>
    <scope>NUCLEOTIDE SEQUENCE</scope>
    <source>
        <strain evidence="4">R3-111a-1</strain>
    </source>
</reference>
<name>J3NSI3_GAET3</name>
<dbReference type="Gene3D" id="1.10.245.10">
    <property type="entry name" value="SWIB/MDM2 domain"/>
    <property type="match status" value="1"/>
</dbReference>
<reference evidence="3" key="2">
    <citation type="submission" date="2010-07" db="EMBL/GenBank/DDBJ databases">
        <authorList>
            <consortium name="The Broad Institute Genome Sequencing Platform"/>
            <consortium name="Broad Institute Genome Sequencing Center for Infectious Disease"/>
            <person name="Ma L.-J."/>
            <person name="Dead R."/>
            <person name="Young S."/>
            <person name="Zeng Q."/>
            <person name="Koehrsen M."/>
            <person name="Alvarado L."/>
            <person name="Berlin A."/>
            <person name="Chapman S.B."/>
            <person name="Chen Z."/>
            <person name="Freedman E."/>
            <person name="Gellesch M."/>
            <person name="Goldberg J."/>
            <person name="Griggs A."/>
            <person name="Gujja S."/>
            <person name="Heilman E.R."/>
            <person name="Heiman D."/>
            <person name="Hepburn T."/>
            <person name="Howarth C."/>
            <person name="Jen D."/>
            <person name="Larson L."/>
            <person name="Mehta T."/>
            <person name="Neiman D."/>
            <person name="Pearson M."/>
            <person name="Roberts A."/>
            <person name="Saif S."/>
            <person name="Shea T."/>
            <person name="Shenoy N."/>
            <person name="Sisk P."/>
            <person name="Stolte C."/>
            <person name="Sykes S."/>
            <person name="Walk T."/>
            <person name="White J."/>
            <person name="Yandava C."/>
            <person name="Haas B."/>
            <person name="Nusbaum C."/>
            <person name="Birren B."/>
        </authorList>
    </citation>
    <scope>NUCLEOTIDE SEQUENCE</scope>
    <source>
        <strain evidence="3">R3-111a-1</strain>
    </source>
</reference>
<proteinExistence type="predicted"/>
<evidence type="ECO:0000256" key="1">
    <source>
        <dbReference type="SAM" id="MobiDB-lite"/>
    </source>
</evidence>
<keyword evidence="5" id="KW-1185">Reference proteome</keyword>
<dbReference type="CDD" id="cd10568">
    <property type="entry name" value="SWIB_like"/>
    <property type="match status" value="1"/>
</dbReference>
<evidence type="ECO:0000259" key="2">
    <source>
        <dbReference type="PROSITE" id="PS51925"/>
    </source>
</evidence>
<evidence type="ECO:0000313" key="3">
    <source>
        <dbReference type="EMBL" id="EJT79147.1"/>
    </source>
</evidence>
<dbReference type="OrthoDB" id="10263741at2759"/>
<feature type="compositionally biased region" description="Low complexity" evidence="1">
    <location>
        <begin position="206"/>
        <end position="220"/>
    </location>
</feature>
<feature type="region of interest" description="Disordered" evidence="1">
    <location>
        <begin position="174"/>
        <end position="220"/>
    </location>
</feature>
<dbReference type="AlphaFoldDB" id="J3NSI3"/>
<dbReference type="STRING" id="644352.J3NSI3"/>
<feature type="region of interest" description="Disordered" evidence="1">
    <location>
        <begin position="1"/>
        <end position="89"/>
    </location>
</feature>
<dbReference type="InterPro" id="IPR003121">
    <property type="entry name" value="SWIB_MDM2_domain"/>
</dbReference>
<dbReference type="InterPro" id="IPR019835">
    <property type="entry name" value="SWIB_domain"/>
</dbReference>
<dbReference type="VEuPathDB" id="FungiDB:GGTG_04235"/>
<reference evidence="3" key="3">
    <citation type="submission" date="2010-09" db="EMBL/GenBank/DDBJ databases">
        <title>Annotation of Gaeumannomyces graminis var. tritici R3-111a-1.</title>
        <authorList>
            <consortium name="The Broad Institute Genome Sequencing Platform"/>
            <person name="Ma L.-J."/>
            <person name="Dead R."/>
            <person name="Young S.K."/>
            <person name="Zeng Q."/>
            <person name="Gargeya S."/>
            <person name="Fitzgerald M."/>
            <person name="Haas B."/>
            <person name="Abouelleil A."/>
            <person name="Alvarado L."/>
            <person name="Arachchi H.M."/>
            <person name="Berlin A."/>
            <person name="Brown A."/>
            <person name="Chapman S.B."/>
            <person name="Chen Z."/>
            <person name="Dunbar C."/>
            <person name="Freedman E."/>
            <person name="Gearin G."/>
            <person name="Gellesch M."/>
            <person name="Goldberg J."/>
            <person name="Griggs A."/>
            <person name="Gujja S."/>
            <person name="Heiman D."/>
            <person name="Howarth C."/>
            <person name="Larson L."/>
            <person name="Lui A."/>
            <person name="MacDonald P.J.P."/>
            <person name="Mehta T."/>
            <person name="Montmayeur A."/>
            <person name="Murphy C."/>
            <person name="Neiman D."/>
            <person name="Pearson M."/>
            <person name="Priest M."/>
            <person name="Roberts A."/>
            <person name="Saif S."/>
            <person name="Shea T."/>
            <person name="Shenoy N."/>
            <person name="Sisk P."/>
            <person name="Stolte C."/>
            <person name="Sykes S."/>
            <person name="Yandava C."/>
            <person name="Wortman J."/>
            <person name="Nusbaum C."/>
            <person name="Birren B."/>
        </authorList>
    </citation>
    <scope>NUCLEOTIDE SEQUENCE</scope>
    <source>
        <strain evidence="3">R3-111a-1</strain>
    </source>
</reference>
<feature type="compositionally biased region" description="Low complexity" evidence="1">
    <location>
        <begin position="1"/>
        <end position="19"/>
    </location>
</feature>
<dbReference type="SMART" id="SM00151">
    <property type="entry name" value="SWIB"/>
    <property type="match status" value="1"/>
</dbReference>
<accession>J3NSI3</accession>
<dbReference type="InterPro" id="IPR036885">
    <property type="entry name" value="SWIB_MDM2_dom_sf"/>
</dbReference>
<gene>
    <name evidence="4" type="primary">20344693</name>
    <name evidence="3" type="ORF">GGTG_04235</name>
</gene>
<organism evidence="3">
    <name type="scientific">Gaeumannomyces tritici (strain R3-111a-1)</name>
    <name type="common">Wheat and barley take-all root rot fungus</name>
    <name type="synonym">Gaeumannomyces graminis var. tritici</name>
    <dbReference type="NCBI Taxonomy" id="644352"/>
    <lineage>
        <taxon>Eukaryota</taxon>
        <taxon>Fungi</taxon>
        <taxon>Dikarya</taxon>
        <taxon>Ascomycota</taxon>
        <taxon>Pezizomycotina</taxon>
        <taxon>Sordariomycetes</taxon>
        <taxon>Sordariomycetidae</taxon>
        <taxon>Magnaporthales</taxon>
        <taxon>Magnaporthaceae</taxon>
        <taxon>Gaeumannomyces</taxon>
    </lineage>
</organism>
<dbReference type="PROSITE" id="PS51925">
    <property type="entry name" value="SWIB_MDM2"/>
    <property type="match status" value="1"/>
</dbReference>
<dbReference type="PANTHER" id="PTHR13844">
    <property type="entry name" value="SWI/SNF-RELATED MATRIX-ASSOCIATED ACTIN-DEPENDENT REGULATOR OF CHROMATIN SUBFAMILY D"/>
    <property type="match status" value="1"/>
</dbReference>
<dbReference type="RefSeq" id="XP_009220291.1">
    <property type="nucleotide sequence ID" value="XM_009222027.1"/>
</dbReference>
<dbReference type="GeneID" id="20344693"/>
<protein>
    <recommendedName>
        <fullName evidence="2">DM2 domain-containing protein</fullName>
    </recommendedName>
</protein>
<evidence type="ECO:0000313" key="5">
    <source>
        <dbReference type="Proteomes" id="UP000006039"/>
    </source>
</evidence>
<evidence type="ECO:0000313" key="4">
    <source>
        <dbReference type="EnsemblFungi" id="EJT79147"/>
    </source>
</evidence>
<feature type="compositionally biased region" description="Low complexity" evidence="1">
    <location>
        <begin position="49"/>
        <end position="65"/>
    </location>
</feature>
<dbReference type="HOGENOM" id="CLU_023529_2_0_1"/>
<dbReference type="Proteomes" id="UP000006039">
    <property type="component" value="Unassembled WGS sequence"/>
</dbReference>
<reference evidence="5" key="1">
    <citation type="submission" date="2010-07" db="EMBL/GenBank/DDBJ databases">
        <title>The genome sequence of Gaeumannomyces graminis var. tritici strain R3-111a-1.</title>
        <authorList>
            <consortium name="The Broad Institute Genome Sequencing Platform"/>
            <person name="Ma L.-J."/>
            <person name="Dead R."/>
            <person name="Young S."/>
            <person name="Zeng Q."/>
            <person name="Koehrsen M."/>
            <person name="Alvarado L."/>
            <person name="Berlin A."/>
            <person name="Chapman S.B."/>
            <person name="Chen Z."/>
            <person name="Freedman E."/>
            <person name="Gellesch M."/>
            <person name="Goldberg J."/>
            <person name="Griggs A."/>
            <person name="Gujja S."/>
            <person name="Heilman E.R."/>
            <person name="Heiman D."/>
            <person name="Hepburn T."/>
            <person name="Howarth C."/>
            <person name="Jen D."/>
            <person name="Larson L."/>
            <person name="Mehta T."/>
            <person name="Neiman D."/>
            <person name="Pearson M."/>
            <person name="Roberts A."/>
            <person name="Saif S."/>
            <person name="Shea T."/>
            <person name="Shenoy N."/>
            <person name="Sisk P."/>
            <person name="Stolte C."/>
            <person name="Sykes S."/>
            <person name="Walk T."/>
            <person name="White J."/>
            <person name="Yandava C."/>
            <person name="Haas B."/>
            <person name="Nusbaum C."/>
            <person name="Birren B."/>
        </authorList>
    </citation>
    <scope>NUCLEOTIDE SEQUENCE [LARGE SCALE GENOMIC DNA]</scope>
    <source>
        <strain evidence="5">R3-111a-1</strain>
    </source>
</reference>
<feature type="domain" description="DM2" evidence="2">
    <location>
        <begin position="295"/>
        <end position="372"/>
    </location>
</feature>
<feature type="compositionally biased region" description="Basic and acidic residues" evidence="1">
    <location>
        <begin position="185"/>
        <end position="202"/>
    </location>
</feature>